<dbReference type="HOGENOM" id="CLU_697300_0_0_1"/>
<keyword evidence="2" id="KW-1185">Reference proteome</keyword>
<name>A0D7K7_PARTE</name>
<accession>A0D7K7</accession>
<dbReference type="GeneID" id="5032214"/>
<reference evidence="1 2" key="1">
    <citation type="journal article" date="2006" name="Nature">
        <title>Global trends of whole-genome duplications revealed by the ciliate Paramecium tetraurelia.</title>
        <authorList>
            <consortium name="Genoscope"/>
            <person name="Aury J.-M."/>
            <person name="Jaillon O."/>
            <person name="Duret L."/>
            <person name="Noel B."/>
            <person name="Jubin C."/>
            <person name="Porcel B.M."/>
            <person name="Segurens B."/>
            <person name="Daubin V."/>
            <person name="Anthouard V."/>
            <person name="Aiach N."/>
            <person name="Arnaiz O."/>
            <person name="Billaut A."/>
            <person name="Beisson J."/>
            <person name="Blanc I."/>
            <person name="Bouhouche K."/>
            <person name="Camara F."/>
            <person name="Duharcourt S."/>
            <person name="Guigo R."/>
            <person name="Gogendeau D."/>
            <person name="Katinka M."/>
            <person name="Keller A.-M."/>
            <person name="Kissmehl R."/>
            <person name="Klotz C."/>
            <person name="Koll F."/>
            <person name="Le Moue A."/>
            <person name="Lepere C."/>
            <person name="Malinsky S."/>
            <person name="Nowacki M."/>
            <person name="Nowak J.K."/>
            <person name="Plattner H."/>
            <person name="Poulain J."/>
            <person name="Ruiz F."/>
            <person name="Serrano V."/>
            <person name="Zagulski M."/>
            <person name="Dessen P."/>
            <person name="Betermier M."/>
            <person name="Weissenbach J."/>
            <person name="Scarpelli C."/>
            <person name="Schachter V."/>
            <person name="Sperling L."/>
            <person name="Meyer E."/>
            <person name="Cohen J."/>
            <person name="Wincker P."/>
        </authorList>
    </citation>
    <scope>NUCLEOTIDE SEQUENCE [LARGE SCALE GENOMIC DNA]</scope>
    <source>
        <strain evidence="1 2">Stock d4-2</strain>
    </source>
</reference>
<organism evidence="1 2">
    <name type="scientific">Paramecium tetraurelia</name>
    <dbReference type="NCBI Taxonomy" id="5888"/>
    <lineage>
        <taxon>Eukaryota</taxon>
        <taxon>Sar</taxon>
        <taxon>Alveolata</taxon>
        <taxon>Ciliophora</taxon>
        <taxon>Intramacronucleata</taxon>
        <taxon>Oligohymenophorea</taxon>
        <taxon>Peniculida</taxon>
        <taxon>Parameciidae</taxon>
        <taxon>Paramecium</taxon>
    </lineage>
</organism>
<dbReference type="AlphaFoldDB" id="A0D7K7"/>
<dbReference type="EMBL" id="CT868319">
    <property type="protein sequence ID" value="CAK79024.1"/>
    <property type="molecule type" value="Genomic_DNA"/>
</dbReference>
<evidence type="ECO:0000313" key="1">
    <source>
        <dbReference type="EMBL" id="CAK79024.1"/>
    </source>
</evidence>
<protein>
    <submittedName>
        <fullName evidence="1">Uncharacterized protein</fullName>
    </submittedName>
</protein>
<evidence type="ECO:0000313" key="2">
    <source>
        <dbReference type="Proteomes" id="UP000000600"/>
    </source>
</evidence>
<sequence length="396" mass="47492">MFKYLLIELQEDDRIPLMILVEDDKSKFQIPQPFSDERTTLVKHISDTRKEQLKEEIKTFEACLLFMEETTTYLNTFEKNQDVNKFEENYEKKYFIQSFSDLLIGGRTFKKILSSYNYYSKIKEKKEKVEEEKDEKTQKQSDNPNQQKINKSNVAILIYQGESEHDLNETISYFKGLKIIPIILINCKKHFQQLFQEDDIYKDYFNMYIKYSFSTDHSFFLEKQDENGKFEYYFSFFMQLDTLQLIRWIYLGILSFIDPEYVVILKSDFILKFRITDLFSLFCQEQTIFGIQLGEQLLVEDESLKQLSYYIQIPKIISQPSIMHLQMESYFKLDGRILFPIIKSLKNKYWSAGTKFNFTYVNVNTTKIIRIASLKQAGINFKYQPITRKDINRSFR</sequence>
<gene>
    <name evidence="1" type="ORF">GSPATT00013991001</name>
</gene>
<proteinExistence type="predicted"/>
<dbReference type="Proteomes" id="UP000000600">
    <property type="component" value="Unassembled WGS sequence"/>
</dbReference>
<dbReference type="InParanoid" id="A0D7K7"/>
<dbReference type="OrthoDB" id="312935at2759"/>
<dbReference type="KEGG" id="ptm:GSPATT00013991001"/>
<dbReference type="RefSeq" id="XP_001446421.1">
    <property type="nucleotide sequence ID" value="XM_001446384.1"/>
</dbReference>